<dbReference type="PANTHER" id="PTHR11575">
    <property type="entry name" value="5'-NUCLEOTIDASE-RELATED"/>
    <property type="match status" value="1"/>
</dbReference>
<dbReference type="AlphaFoldDB" id="A0A815XDB1"/>
<dbReference type="Gene3D" id="3.90.780.10">
    <property type="entry name" value="5'-Nucleotidase, C-terminal domain"/>
    <property type="match status" value="1"/>
</dbReference>
<dbReference type="GO" id="GO:0008768">
    <property type="term" value="F:UDP-sugar diphosphatase activity"/>
    <property type="evidence" value="ECO:0007669"/>
    <property type="project" value="TreeGrafter"/>
</dbReference>
<dbReference type="InterPro" id="IPR004843">
    <property type="entry name" value="Calcineurin-like_PHP"/>
</dbReference>
<evidence type="ECO:0000256" key="1">
    <source>
        <dbReference type="ARBA" id="ARBA00000815"/>
    </source>
</evidence>
<comment type="similarity">
    <text evidence="2 5">Belongs to the 5'-nucleotidase family.</text>
</comment>
<dbReference type="GO" id="GO:0009166">
    <property type="term" value="P:nucleotide catabolic process"/>
    <property type="evidence" value="ECO:0007669"/>
    <property type="project" value="InterPro"/>
</dbReference>
<keyword evidence="5" id="KW-0378">Hydrolase</keyword>
<dbReference type="Proteomes" id="UP000663829">
    <property type="component" value="Unassembled WGS sequence"/>
</dbReference>
<dbReference type="EC" id="3.1.3.5" evidence="3"/>
<evidence type="ECO:0000259" key="6">
    <source>
        <dbReference type="Pfam" id="PF00149"/>
    </source>
</evidence>
<dbReference type="EMBL" id="CAJNOQ010027772">
    <property type="protein sequence ID" value="CAF1556219.1"/>
    <property type="molecule type" value="Genomic_DNA"/>
</dbReference>
<sequence>MTYADGTIGHPPLLPDDGTYVQWTFLHMNDVYELLPLSSGTKGGLARVATVRKKLLDENPFTYTFLAGDLVSPSALSQAKVNGSALNGKQMIFGMNALGLDYMTFGNHEFDLKRDDLLQRMAESKFTWIGTNVFNHSGTSMFDKTVPYQLIIVKNVRILLFSITIDSNLGDSTPYVTIVNSSSLKPFVQQFLKSLTIEYDVLVALTHLEITTDIMLAESVPDIDVIMGGHEHENIYLIRGRRNTAIYKTDGNTFSVFIHRFAYNLDSKILRLFSTLVRITPDIVADNETASVANYWFNAGINGFTESGYQPYDVVAHLPEGIELDGRSSSIRYFSTLLSDYICQSLKHETNADIGLYHTGTIRLDDILSGTISQYDILRTVPFPDIIVKLTVPDTILNQVLTYGATQQGSGRFLSYCGFNVTNKVEGNLTYSVATLEYTKSATGLSDPSVTVTDTYGALPSTVIRYLKLLYPNNKV</sequence>
<dbReference type="Pfam" id="PF02872">
    <property type="entry name" value="5_nucleotid_C"/>
    <property type="match status" value="1"/>
</dbReference>
<evidence type="ECO:0000256" key="3">
    <source>
        <dbReference type="ARBA" id="ARBA00012643"/>
    </source>
</evidence>
<reference evidence="8" key="1">
    <citation type="submission" date="2021-02" db="EMBL/GenBank/DDBJ databases">
        <authorList>
            <person name="Nowell W R."/>
        </authorList>
    </citation>
    <scope>NUCLEOTIDE SEQUENCE</scope>
</reference>
<protein>
    <recommendedName>
        <fullName evidence="3">5'-nucleotidase</fullName>
        <ecNumber evidence="3">3.1.3.5</ecNumber>
    </recommendedName>
</protein>
<dbReference type="GO" id="GO:0000166">
    <property type="term" value="F:nucleotide binding"/>
    <property type="evidence" value="ECO:0007669"/>
    <property type="project" value="UniProtKB-KW"/>
</dbReference>
<keyword evidence="10" id="KW-1185">Reference proteome</keyword>
<proteinExistence type="inferred from homology"/>
<feature type="domain" description="Calcineurin-like phosphoesterase" evidence="6">
    <location>
        <begin position="24"/>
        <end position="233"/>
    </location>
</feature>
<dbReference type="Gene3D" id="3.60.21.10">
    <property type="match status" value="1"/>
</dbReference>
<dbReference type="InterPro" id="IPR006179">
    <property type="entry name" value="5_nucleotidase/apyrase"/>
</dbReference>
<comment type="caution">
    <text evidence="8">The sequence shown here is derived from an EMBL/GenBank/DDBJ whole genome shotgun (WGS) entry which is preliminary data.</text>
</comment>
<organism evidence="8 10">
    <name type="scientific">Didymodactylos carnosus</name>
    <dbReference type="NCBI Taxonomy" id="1234261"/>
    <lineage>
        <taxon>Eukaryota</taxon>
        <taxon>Metazoa</taxon>
        <taxon>Spiralia</taxon>
        <taxon>Gnathifera</taxon>
        <taxon>Rotifera</taxon>
        <taxon>Eurotatoria</taxon>
        <taxon>Bdelloidea</taxon>
        <taxon>Philodinida</taxon>
        <taxon>Philodinidae</taxon>
        <taxon>Didymodactylos</taxon>
    </lineage>
</organism>
<gene>
    <name evidence="8" type="ORF">GPM918_LOCUS39493</name>
    <name evidence="9" type="ORF">SRO942_LOCUS40369</name>
</gene>
<dbReference type="OrthoDB" id="10252235at2759"/>
<keyword evidence="4" id="KW-0732">Signal</keyword>
<evidence type="ECO:0000256" key="5">
    <source>
        <dbReference type="RuleBase" id="RU362119"/>
    </source>
</evidence>
<dbReference type="InterPro" id="IPR029052">
    <property type="entry name" value="Metallo-depent_PP-like"/>
</dbReference>
<evidence type="ECO:0000313" key="9">
    <source>
        <dbReference type="EMBL" id="CAF4417354.1"/>
    </source>
</evidence>
<evidence type="ECO:0000259" key="7">
    <source>
        <dbReference type="Pfam" id="PF02872"/>
    </source>
</evidence>
<dbReference type="Pfam" id="PF00149">
    <property type="entry name" value="Metallophos"/>
    <property type="match status" value="1"/>
</dbReference>
<dbReference type="PRINTS" id="PR01607">
    <property type="entry name" value="APYRASEFAMLY"/>
</dbReference>
<evidence type="ECO:0000313" key="10">
    <source>
        <dbReference type="Proteomes" id="UP000663829"/>
    </source>
</evidence>
<dbReference type="GO" id="GO:0008253">
    <property type="term" value="F:5'-nucleotidase activity"/>
    <property type="evidence" value="ECO:0007669"/>
    <property type="project" value="UniProtKB-EC"/>
</dbReference>
<accession>A0A815XDB1</accession>
<keyword evidence="5" id="KW-0547">Nucleotide-binding</keyword>
<dbReference type="InterPro" id="IPR036907">
    <property type="entry name" value="5'-Nucleotdase_C_sf"/>
</dbReference>
<comment type="catalytic activity">
    <reaction evidence="1">
        <text>a ribonucleoside 5'-phosphate + H2O = a ribonucleoside + phosphate</text>
        <dbReference type="Rhea" id="RHEA:12484"/>
        <dbReference type="ChEBI" id="CHEBI:15377"/>
        <dbReference type="ChEBI" id="CHEBI:18254"/>
        <dbReference type="ChEBI" id="CHEBI:43474"/>
        <dbReference type="ChEBI" id="CHEBI:58043"/>
        <dbReference type="EC" id="3.1.3.5"/>
    </reaction>
</comment>
<dbReference type="SUPFAM" id="SSF56300">
    <property type="entry name" value="Metallo-dependent phosphatases"/>
    <property type="match status" value="1"/>
</dbReference>
<dbReference type="InterPro" id="IPR008334">
    <property type="entry name" value="5'-Nucleotdase_C"/>
</dbReference>
<dbReference type="SUPFAM" id="SSF55816">
    <property type="entry name" value="5'-nucleotidase (syn. UDP-sugar hydrolase), C-terminal domain"/>
    <property type="match status" value="1"/>
</dbReference>
<evidence type="ECO:0000256" key="4">
    <source>
        <dbReference type="ARBA" id="ARBA00022729"/>
    </source>
</evidence>
<name>A0A815XDB1_9BILA</name>
<dbReference type="EMBL" id="CAJOBC010093481">
    <property type="protein sequence ID" value="CAF4417354.1"/>
    <property type="molecule type" value="Genomic_DNA"/>
</dbReference>
<evidence type="ECO:0000313" key="8">
    <source>
        <dbReference type="EMBL" id="CAF1556219.1"/>
    </source>
</evidence>
<feature type="domain" description="5'-Nucleotidase C-terminal" evidence="7">
    <location>
        <begin position="330"/>
        <end position="445"/>
    </location>
</feature>
<dbReference type="PANTHER" id="PTHR11575:SF24">
    <property type="entry name" value="5'-NUCLEOTIDASE"/>
    <property type="match status" value="1"/>
</dbReference>
<dbReference type="Proteomes" id="UP000681722">
    <property type="component" value="Unassembled WGS sequence"/>
</dbReference>
<evidence type="ECO:0000256" key="2">
    <source>
        <dbReference type="ARBA" id="ARBA00006654"/>
    </source>
</evidence>